<protein>
    <submittedName>
        <fullName evidence="2">Uncharacterized protein</fullName>
    </submittedName>
</protein>
<keyword evidence="3" id="KW-1185">Reference proteome</keyword>
<evidence type="ECO:0000313" key="3">
    <source>
        <dbReference type="Proteomes" id="UP000499080"/>
    </source>
</evidence>
<name>A0A4Y2G9L4_ARAVE</name>
<reference evidence="2 3" key="1">
    <citation type="journal article" date="2019" name="Sci. Rep.">
        <title>Orb-weaving spider Araneus ventricosus genome elucidates the spidroin gene catalogue.</title>
        <authorList>
            <person name="Kono N."/>
            <person name="Nakamura H."/>
            <person name="Ohtoshi R."/>
            <person name="Moran D.A.P."/>
            <person name="Shinohara A."/>
            <person name="Yoshida Y."/>
            <person name="Fujiwara M."/>
            <person name="Mori M."/>
            <person name="Tomita M."/>
            <person name="Arakawa K."/>
        </authorList>
    </citation>
    <scope>NUCLEOTIDE SEQUENCE [LARGE SCALE GENOMIC DNA]</scope>
</reference>
<dbReference type="Proteomes" id="UP000499080">
    <property type="component" value="Unassembled WGS sequence"/>
</dbReference>
<dbReference type="EMBL" id="BGPR01001251">
    <property type="protein sequence ID" value="GBM49339.1"/>
    <property type="molecule type" value="Genomic_DNA"/>
</dbReference>
<evidence type="ECO:0000313" key="2">
    <source>
        <dbReference type="EMBL" id="GBM49339.1"/>
    </source>
</evidence>
<proteinExistence type="predicted"/>
<dbReference type="AlphaFoldDB" id="A0A4Y2G9L4"/>
<comment type="caution">
    <text evidence="2">The sequence shown here is derived from an EMBL/GenBank/DDBJ whole genome shotgun (WGS) entry which is preliminary data.</text>
</comment>
<sequence>MTRTTPELAPPLLTSGSHQQEDVCTPMRDSATKTALPQKCGLRCSGSEISASGRRVRGSKSDSTTDQQSMCATCTLNLLSRIKGFAAIVVWKFGEVVPAKVSSSLSRNDWKPQDVYQNSPRVVLTRALI</sequence>
<evidence type="ECO:0000256" key="1">
    <source>
        <dbReference type="SAM" id="MobiDB-lite"/>
    </source>
</evidence>
<accession>A0A4Y2G9L4</accession>
<feature type="region of interest" description="Disordered" evidence="1">
    <location>
        <begin position="1"/>
        <end position="30"/>
    </location>
</feature>
<organism evidence="2 3">
    <name type="scientific">Araneus ventricosus</name>
    <name type="common">Orbweaver spider</name>
    <name type="synonym">Epeira ventricosa</name>
    <dbReference type="NCBI Taxonomy" id="182803"/>
    <lineage>
        <taxon>Eukaryota</taxon>
        <taxon>Metazoa</taxon>
        <taxon>Ecdysozoa</taxon>
        <taxon>Arthropoda</taxon>
        <taxon>Chelicerata</taxon>
        <taxon>Arachnida</taxon>
        <taxon>Araneae</taxon>
        <taxon>Araneomorphae</taxon>
        <taxon>Entelegynae</taxon>
        <taxon>Araneoidea</taxon>
        <taxon>Araneidae</taxon>
        <taxon>Araneus</taxon>
    </lineage>
</organism>
<gene>
    <name evidence="2" type="ORF">AVEN_148668_1</name>
</gene>